<evidence type="ECO:0000259" key="2">
    <source>
        <dbReference type="Pfam" id="PF13439"/>
    </source>
</evidence>
<feature type="domain" description="Glycosyltransferase subfamily 4-like N-terminal" evidence="2">
    <location>
        <begin position="13"/>
        <end position="162"/>
    </location>
</feature>
<dbReference type="CDD" id="cd03819">
    <property type="entry name" value="GT4_WavL-like"/>
    <property type="match status" value="1"/>
</dbReference>
<feature type="domain" description="Glycosyl transferase family 1" evidence="1">
    <location>
        <begin position="176"/>
        <end position="329"/>
    </location>
</feature>
<protein>
    <submittedName>
        <fullName evidence="4">Glycosyltransferase involved in cell wall bisynthesis</fullName>
    </submittedName>
</protein>
<evidence type="ECO:0000313" key="5">
    <source>
        <dbReference type="EMBL" id="VFK75605.1"/>
    </source>
</evidence>
<dbReference type="GO" id="GO:1901135">
    <property type="term" value="P:carbohydrate derivative metabolic process"/>
    <property type="evidence" value="ECO:0007669"/>
    <property type="project" value="UniProtKB-ARBA"/>
</dbReference>
<dbReference type="Gene3D" id="3.40.50.2000">
    <property type="entry name" value="Glycogen Phosphorylase B"/>
    <property type="match status" value="2"/>
</dbReference>
<dbReference type="EMBL" id="CAADFO010000014">
    <property type="protein sequence ID" value="VFK25503.1"/>
    <property type="molecule type" value="Genomic_DNA"/>
</dbReference>
<organism evidence="4">
    <name type="scientific">Candidatus Kentrum sp. MB</name>
    <dbReference type="NCBI Taxonomy" id="2138164"/>
    <lineage>
        <taxon>Bacteria</taxon>
        <taxon>Pseudomonadati</taxon>
        <taxon>Pseudomonadota</taxon>
        <taxon>Gammaproteobacteria</taxon>
        <taxon>Candidatus Kentrum</taxon>
    </lineage>
</organism>
<evidence type="ECO:0000313" key="3">
    <source>
        <dbReference type="EMBL" id="VFK25503.1"/>
    </source>
</evidence>
<sequence>MHIVQTLPELRQGGVERGTVELNRELVKRGHRSTVISAGGALASRIEEDGGQHILLDVCAKNPLTAPFRVHRLRNVLRELRPHILHARSRVPAWLCHFANKGLRIPFVTTVHGFNSVNRYSAIMTRGERVICVSNPIEEFIRRHYHTPADKISVIHRGVDPDEFNPNTLDQNWIRAFRQKHRLTGRYIVTAVGRITELKDYETFIRAIAGCAEEIPTLVGIIVGSARKDKRGYFERLQGLVCELDMKPRILFVGSQRHMAEIYASSDLLVSCSRKPESFGRTLIEAMAMNTPVIATRHGGALDIIEEGIDGELFAPGNVRELREKIITASNRITPDLRARTLRRFSLRQMVDKTIHVYRTLIDEREIGLS</sequence>
<dbReference type="GO" id="GO:0016757">
    <property type="term" value="F:glycosyltransferase activity"/>
    <property type="evidence" value="ECO:0007669"/>
    <property type="project" value="InterPro"/>
</dbReference>
<gene>
    <name evidence="3" type="ORF">BECKMB1821G_GA0114241_10143</name>
    <name evidence="5" type="ORF">BECKMB1821H_GA0114242_10274</name>
    <name evidence="4" type="ORF">BECKMB1821I_GA0114274_10265</name>
</gene>
<evidence type="ECO:0000259" key="1">
    <source>
        <dbReference type="Pfam" id="PF00534"/>
    </source>
</evidence>
<dbReference type="EMBL" id="CAADGH010000027">
    <property type="protein sequence ID" value="VFK75605.1"/>
    <property type="molecule type" value="Genomic_DNA"/>
</dbReference>
<dbReference type="InterPro" id="IPR001296">
    <property type="entry name" value="Glyco_trans_1"/>
</dbReference>
<keyword evidence="4" id="KW-0808">Transferase</keyword>
<accession>A0A450XQW2</accession>
<dbReference type="AlphaFoldDB" id="A0A450XQW2"/>
<proteinExistence type="predicted"/>
<dbReference type="PANTHER" id="PTHR12526">
    <property type="entry name" value="GLYCOSYLTRANSFERASE"/>
    <property type="match status" value="1"/>
</dbReference>
<name>A0A450XQW2_9GAMM</name>
<reference evidence="4" key="1">
    <citation type="submission" date="2019-02" db="EMBL/GenBank/DDBJ databases">
        <authorList>
            <person name="Gruber-Vodicka R. H."/>
            <person name="Seah K. B. B."/>
        </authorList>
    </citation>
    <scope>NUCLEOTIDE SEQUENCE</scope>
    <source>
        <strain evidence="3">BECK_BZ197</strain>
        <strain evidence="5">BECK_BZ198</strain>
        <strain evidence="4">BECK_BZ199</strain>
    </source>
</reference>
<dbReference type="SUPFAM" id="SSF53756">
    <property type="entry name" value="UDP-Glycosyltransferase/glycogen phosphorylase"/>
    <property type="match status" value="1"/>
</dbReference>
<evidence type="ECO:0000313" key="4">
    <source>
        <dbReference type="EMBL" id="VFK31671.1"/>
    </source>
</evidence>
<dbReference type="Pfam" id="PF13439">
    <property type="entry name" value="Glyco_transf_4"/>
    <property type="match status" value="1"/>
</dbReference>
<dbReference type="EMBL" id="CAADFQ010000026">
    <property type="protein sequence ID" value="VFK31671.1"/>
    <property type="molecule type" value="Genomic_DNA"/>
</dbReference>
<dbReference type="Pfam" id="PF00534">
    <property type="entry name" value="Glycos_transf_1"/>
    <property type="match status" value="1"/>
</dbReference>
<dbReference type="InterPro" id="IPR028098">
    <property type="entry name" value="Glyco_trans_4-like_N"/>
</dbReference>